<organism evidence="2 3">
    <name type="scientific">Verruconis gallopava</name>
    <dbReference type="NCBI Taxonomy" id="253628"/>
    <lineage>
        <taxon>Eukaryota</taxon>
        <taxon>Fungi</taxon>
        <taxon>Dikarya</taxon>
        <taxon>Ascomycota</taxon>
        <taxon>Pezizomycotina</taxon>
        <taxon>Dothideomycetes</taxon>
        <taxon>Pleosporomycetidae</taxon>
        <taxon>Venturiales</taxon>
        <taxon>Sympoventuriaceae</taxon>
        <taxon>Verruconis</taxon>
    </lineage>
</organism>
<feature type="compositionally biased region" description="Acidic residues" evidence="1">
    <location>
        <begin position="127"/>
        <end position="138"/>
    </location>
</feature>
<protein>
    <submittedName>
        <fullName evidence="2">Uncharacterized protein</fullName>
    </submittedName>
</protein>
<reference evidence="2 3" key="1">
    <citation type="submission" date="2015-01" db="EMBL/GenBank/DDBJ databases">
        <title>The Genome Sequence of Ochroconis gallopava CBS43764.</title>
        <authorList>
            <consortium name="The Broad Institute Genomics Platform"/>
            <person name="Cuomo C."/>
            <person name="de Hoog S."/>
            <person name="Gorbushina A."/>
            <person name="Stielow B."/>
            <person name="Teixiera M."/>
            <person name="Abouelleil A."/>
            <person name="Chapman S.B."/>
            <person name="Priest M."/>
            <person name="Young S.K."/>
            <person name="Wortman J."/>
            <person name="Nusbaum C."/>
            <person name="Birren B."/>
        </authorList>
    </citation>
    <scope>NUCLEOTIDE SEQUENCE [LARGE SCALE GENOMIC DNA]</scope>
    <source>
        <strain evidence="2 3">CBS 43764</strain>
    </source>
</reference>
<dbReference type="EMBL" id="KN847563">
    <property type="protein sequence ID" value="KIW00496.1"/>
    <property type="molecule type" value="Genomic_DNA"/>
</dbReference>
<dbReference type="InParanoid" id="A0A0D1XEA6"/>
<name>A0A0D1XEA6_9PEZI</name>
<dbReference type="RefSeq" id="XP_016210365.1">
    <property type="nucleotide sequence ID" value="XM_016361861.1"/>
</dbReference>
<feature type="compositionally biased region" description="Polar residues" evidence="1">
    <location>
        <begin position="100"/>
        <end position="111"/>
    </location>
</feature>
<dbReference type="HOGENOM" id="CLU_1152498_0_0_1"/>
<evidence type="ECO:0000313" key="3">
    <source>
        <dbReference type="Proteomes" id="UP000053259"/>
    </source>
</evidence>
<evidence type="ECO:0000313" key="2">
    <source>
        <dbReference type="EMBL" id="KIW00496.1"/>
    </source>
</evidence>
<gene>
    <name evidence="2" type="ORF">PV09_08017</name>
</gene>
<feature type="compositionally biased region" description="Low complexity" evidence="1">
    <location>
        <begin position="35"/>
        <end position="54"/>
    </location>
</feature>
<sequence length="241" mass="26349">MDPFARKRSNSPVRTRHSKRMILLDEENDDWRRTSSPSNASSSTSKASSESDAAGNDLTYVTEKFSGFLADFLAEYASPHSPRSPASVSEHNVTAAAQLPSDTRSHVSSRSEVAESPAVSSMRSDDLTTDSEEGDQEDASTVADGESLWEDDDPDTPGSPGSDIELNEGIIRRGMYITVVLSNRERNTALPCTAKVLEVHDRKGKFTLRLSKSARRATRAMWTAPIQSPSSTRGRFVSPRP</sequence>
<keyword evidence="3" id="KW-1185">Reference proteome</keyword>
<dbReference type="AlphaFoldDB" id="A0A0D1XEA6"/>
<feature type="region of interest" description="Disordered" evidence="1">
    <location>
        <begin position="1"/>
        <end position="55"/>
    </location>
</feature>
<feature type="region of interest" description="Disordered" evidence="1">
    <location>
        <begin position="78"/>
        <end position="165"/>
    </location>
</feature>
<dbReference type="VEuPathDB" id="FungiDB:PV09_08017"/>
<feature type="compositionally biased region" description="Basic residues" evidence="1">
    <location>
        <begin position="1"/>
        <end position="20"/>
    </location>
</feature>
<dbReference type="Proteomes" id="UP000053259">
    <property type="component" value="Unassembled WGS sequence"/>
</dbReference>
<proteinExistence type="predicted"/>
<accession>A0A0D1XEA6</accession>
<dbReference type="GeneID" id="27315990"/>
<evidence type="ECO:0000256" key="1">
    <source>
        <dbReference type="SAM" id="MobiDB-lite"/>
    </source>
</evidence>